<dbReference type="KEGG" id="hja:BST95_07145"/>
<dbReference type="InterPro" id="IPR016035">
    <property type="entry name" value="Acyl_Trfase/lysoPLipase"/>
</dbReference>
<feature type="active site" description="Proton acceptor" evidence="4">
    <location>
        <position position="217"/>
    </location>
</feature>
<organism evidence="6 7">
    <name type="scientific">Halioglobus japonicus</name>
    <dbReference type="NCBI Taxonomy" id="930805"/>
    <lineage>
        <taxon>Bacteria</taxon>
        <taxon>Pseudomonadati</taxon>
        <taxon>Pseudomonadota</taxon>
        <taxon>Gammaproteobacteria</taxon>
        <taxon>Cellvibrionales</taxon>
        <taxon>Halieaceae</taxon>
        <taxon>Halioglobus</taxon>
    </lineage>
</organism>
<dbReference type="GO" id="GO:0016042">
    <property type="term" value="P:lipid catabolic process"/>
    <property type="evidence" value="ECO:0007669"/>
    <property type="project" value="UniProtKB-UniRule"/>
</dbReference>
<dbReference type="EMBL" id="PKUR01000002">
    <property type="protein sequence ID" value="PLW86040.1"/>
    <property type="molecule type" value="Genomic_DNA"/>
</dbReference>
<dbReference type="AlphaFoldDB" id="A0AAP8SMX2"/>
<evidence type="ECO:0000256" key="4">
    <source>
        <dbReference type="PROSITE-ProRule" id="PRU01161"/>
    </source>
</evidence>
<evidence type="ECO:0000313" key="7">
    <source>
        <dbReference type="Proteomes" id="UP000235162"/>
    </source>
</evidence>
<dbReference type="InterPro" id="IPR050301">
    <property type="entry name" value="NTE"/>
</dbReference>
<dbReference type="RefSeq" id="WP_084198693.1">
    <property type="nucleotide sequence ID" value="NZ_BMYL01000002.1"/>
</dbReference>
<proteinExistence type="predicted"/>
<accession>A0AAP8SMX2</accession>
<keyword evidence="2 4" id="KW-0442">Lipid degradation</keyword>
<name>A0AAP8SMX2_9GAMM</name>
<evidence type="ECO:0000313" key="6">
    <source>
        <dbReference type="EMBL" id="PLW86040.1"/>
    </source>
</evidence>
<comment type="caution">
    <text evidence="6">The sequence shown here is derived from an EMBL/GenBank/DDBJ whole genome shotgun (WGS) entry which is preliminary data.</text>
</comment>
<keyword evidence="3 4" id="KW-0443">Lipid metabolism</keyword>
<evidence type="ECO:0000259" key="5">
    <source>
        <dbReference type="PROSITE" id="PS51635"/>
    </source>
</evidence>
<protein>
    <submittedName>
        <fullName evidence="6">Patatin</fullName>
    </submittedName>
</protein>
<dbReference type="InterPro" id="IPR002641">
    <property type="entry name" value="PNPLA_dom"/>
</dbReference>
<gene>
    <name evidence="6" type="ORF">C0029_06190</name>
</gene>
<evidence type="ECO:0000256" key="3">
    <source>
        <dbReference type="ARBA" id="ARBA00023098"/>
    </source>
</evidence>
<dbReference type="PROSITE" id="PS51635">
    <property type="entry name" value="PNPLA"/>
    <property type="match status" value="1"/>
</dbReference>
<keyword evidence="1 4" id="KW-0378">Hydrolase</keyword>
<dbReference type="SUPFAM" id="SSF52151">
    <property type="entry name" value="FabD/lysophospholipase-like"/>
    <property type="match status" value="1"/>
</dbReference>
<feature type="short sequence motif" description="DGA/G" evidence="4">
    <location>
        <begin position="217"/>
        <end position="219"/>
    </location>
</feature>
<dbReference type="PANTHER" id="PTHR14226">
    <property type="entry name" value="NEUROPATHY TARGET ESTERASE/SWISS CHEESE D.MELANOGASTER"/>
    <property type="match status" value="1"/>
</dbReference>
<sequence length="394" mass="42177">MTANHLPAQDRTALVLTGGGARAAYQVGVLRAASEVLEKQAHNPFSIITGTSAGALNAVALGASASNFRLAVKKVEEIWSNLSVDQVYRSGYLDLAGSVLRLLGSLFHRGTGIRKPLALLDTAPLAELLASSIDFDTLEKRLRGGQLDAIGVTASSYHTGESVTFYQSDLDGSVLLPWRRSRRRGVPATLGVEHLLASSAIPAILPATQVDGAYYGDGALRQVSPISPALHLGAQRIMVVGVSGNPSHEPADVREPHSPSLAKMIGHVFNSAFIDALESDMENLQRINELVGIVHNADPSAETGESRLVDFLCINPSIEIDQVASDHLHRLPSAMRTLLNVTGATPKGGGTSLASYLLFEGAFCRDLIEFGYRDALDQRDMIEAFFHPQPEIML</sequence>
<reference evidence="6 7" key="1">
    <citation type="submission" date="2018-01" db="EMBL/GenBank/DDBJ databases">
        <title>The draft genome sequence of Halioglobus japonicus S1-36.</title>
        <authorList>
            <person name="Du Z.-J."/>
            <person name="Shi M.-J."/>
        </authorList>
    </citation>
    <scope>NUCLEOTIDE SEQUENCE [LARGE SCALE GENOMIC DNA]</scope>
    <source>
        <strain evidence="6 7">S1-36</strain>
    </source>
</reference>
<feature type="active site" description="Nucleophile" evidence="4">
    <location>
        <position position="52"/>
    </location>
</feature>
<dbReference type="Pfam" id="PF01734">
    <property type="entry name" value="Patatin"/>
    <property type="match status" value="1"/>
</dbReference>
<feature type="short sequence motif" description="GXSXG" evidence="4">
    <location>
        <begin position="50"/>
        <end position="54"/>
    </location>
</feature>
<keyword evidence="7" id="KW-1185">Reference proteome</keyword>
<evidence type="ECO:0000256" key="1">
    <source>
        <dbReference type="ARBA" id="ARBA00022801"/>
    </source>
</evidence>
<comment type="caution">
    <text evidence="4">Lacks conserved residue(s) required for the propagation of feature annotation.</text>
</comment>
<evidence type="ECO:0000256" key="2">
    <source>
        <dbReference type="ARBA" id="ARBA00022963"/>
    </source>
</evidence>
<dbReference type="Gene3D" id="3.40.1090.10">
    <property type="entry name" value="Cytosolic phospholipase A2 catalytic domain"/>
    <property type="match status" value="1"/>
</dbReference>
<dbReference type="Proteomes" id="UP000235162">
    <property type="component" value="Unassembled WGS sequence"/>
</dbReference>
<dbReference type="GO" id="GO:0016787">
    <property type="term" value="F:hydrolase activity"/>
    <property type="evidence" value="ECO:0007669"/>
    <property type="project" value="UniProtKB-UniRule"/>
</dbReference>
<dbReference type="PANTHER" id="PTHR14226:SF57">
    <property type="entry name" value="BLR7027 PROTEIN"/>
    <property type="match status" value="1"/>
</dbReference>
<feature type="domain" description="PNPLA" evidence="5">
    <location>
        <begin position="14"/>
        <end position="230"/>
    </location>
</feature>